<name>X1PLK5_9ZZZZ</name>
<dbReference type="AlphaFoldDB" id="X1PLK5"/>
<dbReference type="EMBL" id="BARV01023716">
    <property type="protein sequence ID" value="GAI39935.1"/>
    <property type="molecule type" value="Genomic_DNA"/>
</dbReference>
<gene>
    <name evidence="1" type="ORF">S06H3_38855</name>
</gene>
<organism evidence="1">
    <name type="scientific">marine sediment metagenome</name>
    <dbReference type="NCBI Taxonomy" id="412755"/>
    <lineage>
        <taxon>unclassified sequences</taxon>
        <taxon>metagenomes</taxon>
        <taxon>ecological metagenomes</taxon>
    </lineage>
</organism>
<sequence>MSIVEKTIGNSVYQYEVTWDKKKKKQIWKYIGKISTNIKTDIG</sequence>
<accession>X1PLK5</accession>
<protein>
    <submittedName>
        <fullName evidence="1">Uncharacterized protein</fullName>
    </submittedName>
</protein>
<reference evidence="1" key="1">
    <citation type="journal article" date="2014" name="Front. Microbiol.">
        <title>High frequency of phylogenetically diverse reductive dehalogenase-homologous genes in deep subseafloor sedimentary metagenomes.</title>
        <authorList>
            <person name="Kawai M."/>
            <person name="Futagami T."/>
            <person name="Toyoda A."/>
            <person name="Takaki Y."/>
            <person name="Nishi S."/>
            <person name="Hori S."/>
            <person name="Arai W."/>
            <person name="Tsubouchi T."/>
            <person name="Morono Y."/>
            <person name="Uchiyama I."/>
            <person name="Ito T."/>
            <person name="Fujiyama A."/>
            <person name="Inagaki F."/>
            <person name="Takami H."/>
        </authorList>
    </citation>
    <scope>NUCLEOTIDE SEQUENCE</scope>
    <source>
        <strain evidence="1">Expedition CK06-06</strain>
    </source>
</reference>
<evidence type="ECO:0000313" key="1">
    <source>
        <dbReference type="EMBL" id="GAI39935.1"/>
    </source>
</evidence>
<feature type="non-terminal residue" evidence="1">
    <location>
        <position position="43"/>
    </location>
</feature>
<comment type="caution">
    <text evidence="1">The sequence shown here is derived from an EMBL/GenBank/DDBJ whole genome shotgun (WGS) entry which is preliminary data.</text>
</comment>
<proteinExistence type="predicted"/>